<name>A0A6J5L9E6_9CAUD</name>
<reference evidence="1" key="1">
    <citation type="submission" date="2020-04" db="EMBL/GenBank/DDBJ databases">
        <authorList>
            <person name="Chiriac C."/>
            <person name="Salcher M."/>
            <person name="Ghai R."/>
            <person name="Kavagutti S V."/>
        </authorList>
    </citation>
    <scope>NUCLEOTIDE SEQUENCE</scope>
</reference>
<evidence type="ECO:0000313" key="1">
    <source>
        <dbReference type="EMBL" id="CAB4129430.1"/>
    </source>
</evidence>
<protein>
    <submittedName>
        <fullName evidence="1">Uncharacterized protein</fullName>
    </submittedName>
</protein>
<accession>A0A6J5L9E6</accession>
<sequence length="69" mass="7933">MQSLPNIWLDSLVTFDSAVEQIEAFLTILKSNAVDADFTDGITRNRYATDVLYMKQFFERAEKLAREGQ</sequence>
<dbReference type="EMBL" id="LR796237">
    <property type="protein sequence ID" value="CAB4129430.1"/>
    <property type="molecule type" value="Genomic_DNA"/>
</dbReference>
<organism evidence="1">
    <name type="scientific">uncultured Caudovirales phage</name>
    <dbReference type="NCBI Taxonomy" id="2100421"/>
    <lineage>
        <taxon>Viruses</taxon>
        <taxon>Duplodnaviria</taxon>
        <taxon>Heunggongvirae</taxon>
        <taxon>Uroviricota</taxon>
        <taxon>Caudoviricetes</taxon>
        <taxon>Peduoviridae</taxon>
        <taxon>Maltschvirus</taxon>
        <taxon>Maltschvirus maltsch</taxon>
    </lineage>
</organism>
<gene>
    <name evidence="1" type="ORF">UFOVP116_5</name>
</gene>
<proteinExistence type="predicted"/>